<evidence type="ECO:0000256" key="4">
    <source>
        <dbReference type="ARBA" id="ARBA00022964"/>
    </source>
</evidence>
<evidence type="ECO:0000256" key="2">
    <source>
        <dbReference type="ARBA" id="ARBA00022723"/>
    </source>
</evidence>
<evidence type="ECO:0000256" key="6">
    <source>
        <dbReference type="PIRSR" id="PIRSR604294-1"/>
    </source>
</evidence>
<evidence type="ECO:0000256" key="3">
    <source>
        <dbReference type="ARBA" id="ARBA00022946"/>
    </source>
</evidence>
<gene>
    <name evidence="8" type="ORF">BAE44_0024221</name>
</gene>
<dbReference type="PANTHER" id="PTHR10543:SF102">
    <property type="entry name" value="CAROTENOID CLEAVAGE DIOXYGENASE 8"/>
    <property type="match status" value="1"/>
</dbReference>
<evidence type="ECO:0000313" key="8">
    <source>
        <dbReference type="EMBL" id="OEL14761.1"/>
    </source>
</evidence>
<proteinExistence type="inferred from homology"/>
<dbReference type="AlphaFoldDB" id="A0A1E5UPG6"/>
<dbReference type="PANTHER" id="PTHR10543">
    <property type="entry name" value="BETA-CAROTENE DIOXYGENASE"/>
    <property type="match status" value="1"/>
</dbReference>
<dbReference type="STRING" id="888268.A0A1E5UPG6"/>
<dbReference type="GO" id="GO:0009507">
    <property type="term" value="C:chloroplast"/>
    <property type="evidence" value="ECO:0007669"/>
    <property type="project" value="TreeGrafter"/>
</dbReference>
<protein>
    <submittedName>
        <fullName evidence="8">Carotenoid cleavage dioxygenase 8-like protein A, chloroplastic</fullName>
    </submittedName>
</protein>
<dbReference type="GO" id="GO:0016121">
    <property type="term" value="P:carotene catabolic process"/>
    <property type="evidence" value="ECO:0007669"/>
    <property type="project" value="TreeGrafter"/>
</dbReference>
<evidence type="ECO:0000313" key="9">
    <source>
        <dbReference type="Proteomes" id="UP000095767"/>
    </source>
</evidence>
<comment type="cofactor">
    <cofactor evidence="6">
        <name>Fe(2+)</name>
        <dbReference type="ChEBI" id="CHEBI:29033"/>
    </cofactor>
    <text evidence="6">Binds 1 Fe(2+) ion per subunit.</text>
</comment>
<evidence type="ECO:0000256" key="1">
    <source>
        <dbReference type="ARBA" id="ARBA00006787"/>
    </source>
</evidence>
<comment type="similarity">
    <text evidence="1">Belongs to the carotenoid oxygenase family.</text>
</comment>
<sequence length="333" mass="36772">MRCRGGPTPGWVHSFAATEKYIVVPEMPLRYSVGRMLKLKSALGPLYILDWPPASGSYIHVICRSTGKTVASVVVPPFVAFHFINAYEEKGTEDDGGRSNAVTADCCEYYADPAIIEALADPAAKDLFPESSVRRPYNFFNSLTKMDLVEKEAKNWHEEGTVPSEPLFVARPGATEEDDALENSPEKNLADLDGSKEESTLSNHSKVASPLVESEVRRSLRIRERNDGFKKDSCADKGCLACSAKPPGLSMDTIKSIRETTSMISPGLFSEETLQASSKIKKTIGEKKVLKKVVSTNVGKSKKKKDDQDEEESSKKKKKNDEDEEESSKKIKK</sequence>
<evidence type="ECO:0000256" key="5">
    <source>
        <dbReference type="ARBA" id="ARBA00023004"/>
    </source>
</evidence>
<dbReference type="EMBL" id="LWDX02069072">
    <property type="protein sequence ID" value="OEL14761.1"/>
    <property type="molecule type" value="Genomic_DNA"/>
</dbReference>
<dbReference type="GO" id="GO:0010436">
    <property type="term" value="F:carotenoid dioxygenase activity"/>
    <property type="evidence" value="ECO:0007669"/>
    <property type="project" value="TreeGrafter"/>
</dbReference>
<keyword evidence="4 8" id="KW-0560">Oxidoreductase</keyword>
<comment type="caution">
    <text evidence="8">The sequence shown here is derived from an EMBL/GenBank/DDBJ whole genome shotgun (WGS) entry which is preliminary data.</text>
</comment>
<accession>A0A1E5UPG6</accession>
<reference evidence="8 9" key="1">
    <citation type="submission" date="2016-09" db="EMBL/GenBank/DDBJ databases">
        <title>The draft genome of Dichanthelium oligosanthes: A C3 panicoid grass species.</title>
        <authorList>
            <person name="Studer A.J."/>
            <person name="Schnable J.C."/>
            <person name="Brutnell T.P."/>
        </authorList>
    </citation>
    <scope>NUCLEOTIDE SEQUENCE [LARGE SCALE GENOMIC DNA]</scope>
    <source>
        <strain evidence="9">cv. Kellogg 1175</strain>
        <tissue evidence="8">Leaf</tissue>
    </source>
</reference>
<keyword evidence="2 6" id="KW-0479">Metal-binding</keyword>
<keyword evidence="5 6" id="KW-0408">Iron</keyword>
<feature type="binding site" evidence="6">
    <location>
        <position position="13"/>
    </location>
    <ligand>
        <name>Fe cation</name>
        <dbReference type="ChEBI" id="CHEBI:24875"/>
        <note>catalytic</note>
    </ligand>
</feature>
<keyword evidence="3" id="KW-0809">Transit peptide</keyword>
<dbReference type="Proteomes" id="UP000095767">
    <property type="component" value="Unassembled WGS sequence"/>
</dbReference>
<feature type="compositionally biased region" description="Basic and acidic residues" evidence="7">
    <location>
        <begin position="184"/>
        <end position="199"/>
    </location>
</feature>
<evidence type="ECO:0000256" key="7">
    <source>
        <dbReference type="SAM" id="MobiDB-lite"/>
    </source>
</evidence>
<feature type="region of interest" description="Disordered" evidence="7">
    <location>
        <begin position="175"/>
        <end position="215"/>
    </location>
</feature>
<feature type="region of interest" description="Disordered" evidence="7">
    <location>
        <begin position="292"/>
        <end position="333"/>
    </location>
</feature>
<feature type="binding site" evidence="6">
    <location>
        <position position="82"/>
    </location>
    <ligand>
        <name>Fe cation</name>
        <dbReference type="ChEBI" id="CHEBI:24875"/>
        <note>catalytic</note>
    </ligand>
</feature>
<dbReference type="InterPro" id="IPR004294">
    <property type="entry name" value="Carotenoid_Oase"/>
</dbReference>
<keyword evidence="4 8" id="KW-0223">Dioxygenase</keyword>
<dbReference type="Pfam" id="PF03055">
    <property type="entry name" value="RPE65"/>
    <property type="match status" value="1"/>
</dbReference>
<keyword evidence="9" id="KW-1185">Reference proteome</keyword>
<organism evidence="8 9">
    <name type="scientific">Dichanthelium oligosanthes</name>
    <dbReference type="NCBI Taxonomy" id="888268"/>
    <lineage>
        <taxon>Eukaryota</taxon>
        <taxon>Viridiplantae</taxon>
        <taxon>Streptophyta</taxon>
        <taxon>Embryophyta</taxon>
        <taxon>Tracheophyta</taxon>
        <taxon>Spermatophyta</taxon>
        <taxon>Magnoliopsida</taxon>
        <taxon>Liliopsida</taxon>
        <taxon>Poales</taxon>
        <taxon>Poaceae</taxon>
        <taxon>PACMAD clade</taxon>
        <taxon>Panicoideae</taxon>
        <taxon>Panicodae</taxon>
        <taxon>Paniceae</taxon>
        <taxon>Dichantheliinae</taxon>
        <taxon>Dichanthelium</taxon>
    </lineage>
</organism>
<dbReference type="OrthoDB" id="407010at2759"/>
<dbReference type="GO" id="GO:0046872">
    <property type="term" value="F:metal ion binding"/>
    <property type="evidence" value="ECO:0007669"/>
    <property type="project" value="UniProtKB-KW"/>
</dbReference>
<name>A0A1E5UPG6_9POAL</name>